<accession>A0A8J8NAD5</accession>
<feature type="domain" description="Replication protein A OB" evidence="2">
    <location>
        <begin position="114"/>
        <end position="183"/>
    </location>
</feature>
<evidence type="ECO:0000259" key="2">
    <source>
        <dbReference type="Pfam" id="PF16900"/>
    </source>
</evidence>
<protein>
    <recommendedName>
        <fullName evidence="2">Replication protein A OB domain-containing protein</fullName>
    </recommendedName>
</protein>
<keyword evidence="1" id="KW-0238">DNA-binding</keyword>
<sequence>MQGDLIQATLFRDAVEYYGPKIKEGHVLIMSNGHVKTANKKFTNISNEFSLTFDKHSIIKDLTAEEDPSAAIDEPETEVKIKEKNENYVKIEDLHRNFDGNTQKHWNMKALLLELGCTQTIQLKNGEMKTRTSLIIGDDSKYSVLCCIWGRDIRLQQINPSFPTVVNLKRVKVSTFGVFSLNANEDCIVEENPDEDGAHRMRKWYIENSKKFKYDCLSMITDQQANACGLRCQAVDPKEIRNMKDITGEVDSQKGGIEDSQKQVRRVSLRACALKVQ</sequence>
<dbReference type="GO" id="GO:0003677">
    <property type="term" value="F:DNA binding"/>
    <property type="evidence" value="ECO:0007669"/>
    <property type="project" value="UniProtKB-KW"/>
</dbReference>
<evidence type="ECO:0000313" key="3">
    <source>
        <dbReference type="EMBL" id="TNV71070.1"/>
    </source>
</evidence>
<proteinExistence type="predicted"/>
<organism evidence="3 4">
    <name type="scientific">Halteria grandinella</name>
    <dbReference type="NCBI Taxonomy" id="5974"/>
    <lineage>
        <taxon>Eukaryota</taxon>
        <taxon>Sar</taxon>
        <taxon>Alveolata</taxon>
        <taxon>Ciliophora</taxon>
        <taxon>Intramacronucleata</taxon>
        <taxon>Spirotrichea</taxon>
        <taxon>Stichotrichia</taxon>
        <taxon>Sporadotrichida</taxon>
        <taxon>Halteriidae</taxon>
        <taxon>Halteria</taxon>
    </lineage>
</organism>
<dbReference type="Pfam" id="PF16900">
    <property type="entry name" value="REPA_OB_2"/>
    <property type="match status" value="1"/>
</dbReference>
<name>A0A8J8NAD5_HALGN</name>
<dbReference type="OrthoDB" id="295159at2759"/>
<dbReference type="AlphaFoldDB" id="A0A8J8NAD5"/>
<comment type="caution">
    <text evidence="3">The sequence shown here is derived from an EMBL/GenBank/DDBJ whole genome shotgun (WGS) entry which is preliminary data.</text>
</comment>
<keyword evidence="4" id="KW-1185">Reference proteome</keyword>
<dbReference type="EMBL" id="RRYP01030814">
    <property type="protein sequence ID" value="TNV71070.1"/>
    <property type="molecule type" value="Genomic_DNA"/>
</dbReference>
<dbReference type="SUPFAM" id="SSF50249">
    <property type="entry name" value="Nucleic acid-binding proteins"/>
    <property type="match status" value="2"/>
</dbReference>
<dbReference type="Gene3D" id="2.40.50.140">
    <property type="entry name" value="Nucleic acid-binding proteins"/>
    <property type="match status" value="2"/>
</dbReference>
<reference evidence="3" key="1">
    <citation type="submission" date="2019-06" db="EMBL/GenBank/DDBJ databases">
        <authorList>
            <person name="Zheng W."/>
        </authorList>
    </citation>
    <scope>NUCLEOTIDE SEQUENCE</scope>
    <source>
        <strain evidence="3">QDHG01</strain>
    </source>
</reference>
<gene>
    <name evidence="3" type="ORF">FGO68_gene4760</name>
</gene>
<evidence type="ECO:0000313" key="4">
    <source>
        <dbReference type="Proteomes" id="UP000785679"/>
    </source>
</evidence>
<dbReference type="InterPro" id="IPR031657">
    <property type="entry name" value="REPA_OB_2"/>
</dbReference>
<evidence type="ECO:0000256" key="1">
    <source>
        <dbReference type="ARBA" id="ARBA00023125"/>
    </source>
</evidence>
<dbReference type="Proteomes" id="UP000785679">
    <property type="component" value="Unassembled WGS sequence"/>
</dbReference>
<dbReference type="InterPro" id="IPR012340">
    <property type="entry name" value="NA-bd_OB-fold"/>
</dbReference>